<gene>
    <name evidence="3" type="ORF">ACIP2Z_12350</name>
</gene>
<dbReference type="InterPro" id="IPR003594">
    <property type="entry name" value="HATPase_dom"/>
</dbReference>
<keyword evidence="1" id="KW-0723">Serine/threonine-protein kinase</keyword>
<keyword evidence="1" id="KW-0418">Kinase</keyword>
<proteinExistence type="predicted"/>
<organism evidence="3 4">
    <name type="scientific">Streptomyces iakyrus</name>
    <dbReference type="NCBI Taxonomy" id="68219"/>
    <lineage>
        <taxon>Bacteria</taxon>
        <taxon>Bacillati</taxon>
        <taxon>Actinomycetota</taxon>
        <taxon>Actinomycetes</taxon>
        <taxon>Kitasatosporales</taxon>
        <taxon>Streptomycetaceae</taxon>
        <taxon>Streptomyces</taxon>
    </lineage>
</organism>
<dbReference type="PANTHER" id="PTHR35526:SF3">
    <property type="entry name" value="ANTI-SIGMA-F FACTOR RSBW"/>
    <property type="match status" value="1"/>
</dbReference>
<dbReference type="PANTHER" id="PTHR35526">
    <property type="entry name" value="ANTI-SIGMA-F FACTOR RSBW-RELATED"/>
    <property type="match status" value="1"/>
</dbReference>
<protein>
    <submittedName>
        <fullName evidence="3">ATP-binding protein</fullName>
    </submittedName>
</protein>
<feature type="domain" description="Histidine kinase/HSP90-like ATPase" evidence="2">
    <location>
        <begin position="14"/>
        <end position="105"/>
    </location>
</feature>
<dbReference type="Proteomes" id="UP001617511">
    <property type="component" value="Unassembled WGS sequence"/>
</dbReference>
<dbReference type="RefSeq" id="WP_402072169.1">
    <property type="nucleotide sequence ID" value="NZ_JBIVGG010000005.1"/>
</dbReference>
<keyword evidence="1" id="KW-0808">Transferase</keyword>
<keyword evidence="4" id="KW-1185">Reference proteome</keyword>
<accession>A0ABW8FCG7</accession>
<evidence type="ECO:0000256" key="1">
    <source>
        <dbReference type="ARBA" id="ARBA00022527"/>
    </source>
</evidence>
<name>A0ABW8FCG7_9ACTN</name>
<dbReference type="InterPro" id="IPR036890">
    <property type="entry name" value="HATPase_C_sf"/>
</dbReference>
<dbReference type="InterPro" id="IPR050267">
    <property type="entry name" value="Anti-sigma-factor_SerPK"/>
</dbReference>
<dbReference type="EMBL" id="JBIVGG010000005">
    <property type="protein sequence ID" value="MFJ4079739.1"/>
    <property type="molecule type" value="Genomic_DNA"/>
</dbReference>
<sequence>MGERGHPPASDVSCAVALVVGELAANAVRHGRVPGREFGLRLVLDRAAGVPRVEVTDAASAKRLPAVAPPSFPEGESGRGLLLVDALAERWGSTARSPVGKTVWAELRLEI</sequence>
<keyword evidence="3" id="KW-0067">ATP-binding</keyword>
<keyword evidence="3" id="KW-0547">Nucleotide-binding</keyword>
<evidence type="ECO:0000259" key="2">
    <source>
        <dbReference type="Pfam" id="PF13581"/>
    </source>
</evidence>
<reference evidence="3 4" key="1">
    <citation type="submission" date="2024-10" db="EMBL/GenBank/DDBJ databases">
        <title>The Natural Products Discovery Center: Release of the First 8490 Sequenced Strains for Exploring Actinobacteria Biosynthetic Diversity.</title>
        <authorList>
            <person name="Kalkreuter E."/>
            <person name="Kautsar S.A."/>
            <person name="Yang D."/>
            <person name="Bader C.D."/>
            <person name="Teijaro C.N."/>
            <person name="Fluegel L."/>
            <person name="Davis C.M."/>
            <person name="Simpson J.R."/>
            <person name="Lauterbach L."/>
            <person name="Steele A.D."/>
            <person name="Gui C."/>
            <person name="Meng S."/>
            <person name="Li G."/>
            <person name="Viehrig K."/>
            <person name="Ye F."/>
            <person name="Su P."/>
            <person name="Kiefer A.F."/>
            <person name="Nichols A."/>
            <person name="Cepeda A.J."/>
            <person name="Yan W."/>
            <person name="Fan B."/>
            <person name="Jiang Y."/>
            <person name="Adhikari A."/>
            <person name="Zheng C.-J."/>
            <person name="Schuster L."/>
            <person name="Cowan T.M."/>
            <person name="Smanski M.J."/>
            <person name="Chevrette M.G."/>
            <person name="De Carvalho L.P.S."/>
            <person name="Shen B."/>
        </authorList>
    </citation>
    <scope>NUCLEOTIDE SEQUENCE [LARGE SCALE GENOMIC DNA]</scope>
    <source>
        <strain evidence="3 4">NPDC089932</strain>
    </source>
</reference>
<dbReference type="Gene3D" id="3.30.565.10">
    <property type="entry name" value="Histidine kinase-like ATPase, C-terminal domain"/>
    <property type="match status" value="1"/>
</dbReference>
<dbReference type="SUPFAM" id="SSF55874">
    <property type="entry name" value="ATPase domain of HSP90 chaperone/DNA topoisomerase II/histidine kinase"/>
    <property type="match status" value="1"/>
</dbReference>
<comment type="caution">
    <text evidence="3">The sequence shown here is derived from an EMBL/GenBank/DDBJ whole genome shotgun (WGS) entry which is preliminary data.</text>
</comment>
<evidence type="ECO:0000313" key="3">
    <source>
        <dbReference type="EMBL" id="MFJ4079739.1"/>
    </source>
</evidence>
<evidence type="ECO:0000313" key="4">
    <source>
        <dbReference type="Proteomes" id="UP001617511"/>
    </source>
</evidence>
<dbReference type="Pfam" id="PF13581">
    <property type="entry name" value="HATPase_c_2"/>
    <property type="match status" value="1"/>
</dbReference>
<dbReference type="CDD" id="cd16936">
    <property type="entry name" value="HATPase_RsbW-like"/>
    <property type="match status" value="1"/>
</dbReference>
<dbReference type="GO" id="GO:0005524">
    <property type="term" value="F:ATP binding"/>
    <property type="evidence" value="ECO:0007669"/>
    <property type="project" value="UniProtKB-KW"/>
</dbReference>